<dbReference type="Pfam" id="PF03071">
    <property type="entry name" value="GNT-I"/>
    <property type="match status" value="1"/>
</dbReference>
<evidence type="ECO:0000256" key="10">
    <source>
        <dbReference type="ARBA" id="ARBA00023034"/>
    </source>
</evidence>
<keyword evidence="7 13" id="KW-0479">Metal-binding</keyword>
<comment type="pathway">
    <text evidence="2 13">Protein modification; protein glycosylation.</text>
</comment>
<dbReference type="EMBL" id="JARKIK010000073">
    <property type="protein sequence ID" value="KAK8728038.1"/>
    <property type="molecule type" value="Genomic_DNA"/>
</dbReference>
<evidence type="ECO:0000256" key="7">
    <source>
        <dbReference type="ARBA" id="ARBA00022723"/>
    </source>
</evidence>
<dbReference type="Gene3D" id="3.90.550.10">
    <property type="entry name" value="Spore Coat Polysaccharide Biosynthesis Protein SpsA, Chain A"/>
    <property type="match status" value="1"/>
</dbReference>
<dbReference type="AlphaFoldDB" id="A0AAW0WAD4"/>
<dbReference type="InterPro" id="IPR029044">
    <property type="entry name" value="Nucleotide-diphossugar_trans"/>
</dbReference>
<dbReference type="GO" id="GO:0030145">
    <property type="term" value="F:manganese ion binding"/>
    <property type="evidence" value="ECO:0007669"/>
    <property type="project" value="UniProtKB-UniRule"/>
</dbReference>
<reference evidence="14 15" key="1">
    <citation type="journal article" date="2024" name="BMC Genomics">
        <title>Genome assembly of redclaw crayfish (Cherax quadricarinatus) provides insights into its immune adaptation and hypoxia tolerance.</title>
        <authorList>
            <person name="Liu Z."/>
            <person name="Zheng J."/>
            <person name="Li H."/>
            <person name="Fang K."/>
            <person name="Wang S."/>
            <person name="He J."/>
            <person name="Zhou D."/>
            <person name="Weng S."/>
            <person name="Chi M."/>
            <person name="Gu Z."/>
            <person name="He J."/>
            <person name="Li F."/>
            <person name="Wang M."/>
        </authorList>
    </citation>
    <scope>NUCLEOTIDE SEQUENCE [LARGE SCALE GENOMIC DNA]</scope>
    <source>
        <strain evidence="14">ZL_2023a</strain>
    </source>
</reference>
<dbReference type="PANTHER" id="PTHR46396">
    <property type="entry name" value="PROTEIN O-LINKED-MANNOSE BETA-1,2-N-ACETYLGLUCOSAMINYLTRANSFERASE 1"/>
    <property type="match status" value="1"/>
</dbReference>
<evidence type="ECO:0000256" key="1">
    <source>
        <dbReference type="ARBA" id="ARBA00004323"/>
    </source>
</evidence>
<comment type="caution">
    <text evidence="14">The sequence shown here is derived from an EMBL/GenBank/DDBJ whole genome shotgun (WGS) entry which is preliminary data.</text>
</comment>
<accession>A0AAW0WAD4</accession>
<keyword evidence="6" id="KW-0812">Transmembrane</keyword>
<dbReference type="GO" id="GO:0016266">
    <property type="term" value="P:protein O-linked glycosylation via N-acetyl-galactosamine"/>
    <property type="evidence" value="ECO:0007669"/>
    <property type="project" value="TreeGrafter"/>
</dbReference>
<feature type="non-terminal residue" evidence="14">
    <location>
        <position position="1"/>
    </location>
</feature>
<keyword evidence="9" id="KW-1133">Transmembrane helix</keyword>
<name>A0AAW0WAD4_CHEQU</name>
<evidence type="ECO:0000256" key="11">
    <source>
        <dbReference type="ARBA" id="ARBA00023136"/>
    </source>
</evidence>
<keyword evidence="5" id="KW-0808">Transferase</keyword>
<keyword evidence="10 13" id="KW-0333">Golgi apparatus</keyword>
<dbReference type="EC" id="2.4.1.101" evidence="13"/>
<evidence type="ECO:0000256" key="4">
    <source>
        <dbReference type="ARBA" id="ARBA00022676"/>
    </source>
</evidence>
<keyword evidence="4 13" id="KW-0328">Glycosyltransferase</keyword>
<evidence type="ECO:0000256" key="2">
    <source>
        <dbReference type="ARBA" id="ARBA00004922"/>
    </source>
</evidence>
<dbReference type="SUPFAM" id="SSF53448">
    <property type="entry name" value="Nucleotide-diphospho-sugar transferases"/>
    <property type="match status" value="1"/>
</dbReference>
<evidence type="ECO:0000313" key="15">
    <source>
        <dbReference type="Proteomes" id="UP001445076"/>
    </source>
</evidence>
<protein>
    <recommendedName>
        <fullName evidence="13">Alpha-1,3-mannosyl-glycoprotein 2-beta-N-acetylglucosaminyltransferase</fullName>
        <shortName evidence="13">GNT-I</shortName>
        <shortName evidence="13">GlcNAc-T I</shortName>
        <ecNumber evidence="13">2.4.1.101</ecNumber>
    </recommendedName>
    <alternativeName>
        <fullName evidence="13">N-glycosyl-oligosaccharide-glycoprotein N-acetylglucosaminyltransferase I</fullName>
    </alternativeName>
</protein>
<evidence type="ECO:0000256" key="5">
    <source>
        <dbReference type="ARBA" id="ARBA00022679"/>
    </source>
</evidence>
<comment type="similarity">
    <text evidence="3 13">Belongs to the glycosyltransferase 13 family.</text>
</comment>
<dbReference type="Proteomes" id="UP001445076">
    <property type="component" value="Unassembled WGS sequence"/>
</dbReference>
<comment type="catalytic activity">
    <reaction evidence="13">
        <text>N(4)-(alpha-D-Man-(1-&gt;3)-[alpha-D-Man-(1-&gt;3)-[alpha-D-Man-(1-&gt;6)]-alpha-D-Man-(1-&gt;6)]-beta-D-Man-(1-&gt;4)-beta-D-GlcNAc-(1-&gt;4)-beta-D-GlcNAc)-L-asparaginyl-[protein] (N-glucan mannose isomer 5A1,2) + UDP-N-acetyl-alpha-D-glucosamine = N(4)-{beta-D-GlcNAc-(1-&gt;2)-alpha-D-Man-(1-&gt;3)-[alpha-D-Man-(1-&gt;3)-[alpha-D-Man-(1-&gt;6)]-alpha-D-Man-(1-&gt;6)]-beta-D-Man-(1-&gt;4)-beta-D-GlcNAc-(1-&gt;4)-beta-D-GlcNAc}-L-asparaginyl-[protein] + UDP + H(+)</text>
        <dbReference type="Rhea" id="RHEA:11456"/>
        <dbReference type="Rhea" id="RHEA-COMP:14367"/>
        <dbReference type="Rhea" id="RHEA-COMP:14368"/>
        <dbReference type="ChEBI" id="CHEBI:15378"/>
        <dbReference type="ChEBI" id="CHEBI:57705"/>
        <dbReference type="ChEBI" id="CHEBI:58223"/>
        <dbReference type="ChEBI" id="CHEBI:59087"/>
        <dbReference type="ChEBI" id="CHEBI:60625"/>
        <dbReference type="EC" id="2.4.1.101"/>
    </reaction>
</comment>
<dbReference type="GO" id="GO:0003827">
    <property type="term" value="F:alpha-1,3-mannosylglycoprotein 2-beta-N-acetylglucosaminyltransferase activity"/>
    <property type="evidence" value="ECO:0007669"/>
    <property type="project" value="UniProtKB-UniRule"/>
</dbReference>
<evidence type="ECO:0000256" key="9">
    <source>
        <dbReference type="ARBA" id="ARBA00022989"/>
    </source>
</evidence>
<dbReference type="GO" id="GO:0000139">
    <property type="term" value="C:Golgi membrane"/>
    <property type="evidence" value="ECO:0007669"/>
    <property type="project" value="UniProtKB-SubCell"/>
</dbReference>
<dbReference type="InterPro" id="IPR052463">
    <property type="entry name" value="O-linked_mannose_GnT"/>
</dbReference>
<evidence type="ECO:0000256" key="3">
    <source>
        <dbReference type="ARBA" id="ARBA00006492"/>
    </source>
</evidence>
<organism evidence="14 15">
    <name type="scientific">Cherax quadricarinatus</name>
    <name type="common">Australian red claw crayfish</name>
    <dbReference type="NCBI Taxonomy" id="27406"/>
    <lineage>
        <taxon>Eukaryota</taxon>
        <taxon>Metazoa</taxon>
        <taxon>Ecdysozoa</taxon>
        <taxon>Arthropoda</taxon>
        <taxon>Crustacea</taxon>
        <taxon>Multicrustacea</taxon>
        <taxon>Malacostraca</taxon>
        <taxon>Eumalacostraca</taxon>
        <taxon>Eucarida</taxon>
        <taxon>Decapoda</taxon>
        <taxon>Pleocyemata</taxon>
        <taxon>Astacidea</taxon>
        <taxon>Parastacoidea</taxon>
        <taxon>Parastacidae</taxon>
        <taxon>Cherax</taxon>
    </lineage>
</organism>
<keyword evidence="15" id="KW-1185">Reference proteome</keyword>
<comment type="function">
    <text evidence="13">Initiates complex N-linked carbohydrate formation. Essential for the conversion of high-mannose to hybrid and complex N-glycans.</text>
</comment>
<proteinExistence type="inferred from homology"/>
<keyword evidence="12 13" id="KW-0464">Manganese</keyword>
<feature type="non-terminal residue" evidence="14">
    <location>
        <position position="429"/>
    </location>
</feature>
<dbReference type="InterPro" id="IPR004139">
    <property type="entry name" value="Glyco_trans_13"/>
</dbReference>
<evidence type="ECO:0000256" key="8">
    <source>
        <dbReference type="ARBA" id="ARBA00022968"/>
    </source>
</evidence>
<comment type="cofactor">
    <cofactor evidence="13">
        <name>Mn(2+)</name>
        <dbReference type="ChEBI" id="CHEBI:29035"/>
    </cofactor>
    <text evidence="13">The cofactor is mostly bound to the substrate.</text>
</comment>
<dbReference type="GO" id="GO:0047223">
    <property type="term" value="F:beta-1,3-galactosyl-O-glycosyl-glycoprotein beta-1,3-N-acetylglucosaminyltransferase activity"/>
    <property type="evidence" value="ECO:0007669"/>
    <property type="project" value="TreeGrafter"/>
</dbReference>
<comment type="subcellular location">
    <subcellularLocation>
        <location evidence="1 13">Golgi apparatus membrane</location>
        <topology evidence="1 13">Single-pass type II membrane protein</topology>
    </subcellularLocation>
</comment>
<evidence type="ECO:0000256" key="13">
    <source>
        <dbReference type="RuleBase" id="RU368119"/>
    </source>
</evidence>
<evidence type="ECO:0000256" key="6">
    <source>
        <dbReference type="ARBA" id="ARBA00022692"/>
    </source>
</evidence>
<evidence type="ECO:0000256" key="12">
    <source>
        <dbReference type="ARBA" id="ARBA00023211"/>
    </source>
</evidence>
<keyword evidence="8 13" id="KW-0735">Signal-anchor</keyword>
<sequence>RTLYEAVIRGKSATQMIPDPEYASNSVYAEGALLPLYNPRPSVINATDLARWQYCEAHGAMGGLCDEWSPDPLPLPSAPPVGLQTALAGVGVVVTAGNRHQYLYHTLTTLLATPGAQQHNVFVVLGDAPPSTTQLLRLLDLNFTKVAVQGQDNDKLFRYYRSVFQLAVNTFPDAPAVIFLDEDVEVSPDFFSFMSQTLWLLHADPTIYCINAFSFLPDMGRGRGPQYVRRGEVQVSWGYAVTLNFIREALKMWPHGINGLDIHTYDYWLYDKVRGERECIYPEVSRLRHYGVGVNTVPYMHEYESLHRPLLHAPPVPLLNAALMSYANHETDFVRGLKTATEVEATAPCDPHFPDRARRATGPLVVFFNQTEADDVSSWVEMGLCAGLHPVSEQDNHAGAHLAFYPRYLHPPVPRNTHPLNREREEEGD</sequence>
<evidence type="ECO:0000313" key="14">
    <source>
        <dbReference type="EMBL" id="KAK8728038.1"/>
    </source>
</evidence>
<keyword evidence="11" id="KW-0472">Membrane</keyword>
<gene>
    <name evidence="14" type="ORF">OTU49_009355</name>
</gene>
<dbReference type="PANTHER" id="PTHR46396:SF1">
    <property type="entry name" value="PROTEIN O-LINKED-MANNOSE BETA-1,2-N-ACETYLGLUCOSAMINYLTRANSFERASE 1"/>
    <property type="match status" value="1"/>
</dbReference>